<keyword evidence="10" id="KW-1185">Reference proteome</keyword>
<reference evidence="9 10" key="1">
    <citation type="submission" date="2018-11" db="EMBL/GenBank/DDBJ databases">
        <title>Draft genome sequence of Gordonia sp. RS15-1S isolated from rice stems.</title>
        <authorList>
            <person name="Muangham S."/>
        </authorList>
    </citation>
    <scope>NUCLEOTIDE SEQUENCE [LARGE SCALE GENOMIC DNA]</scope>
    <source>
        <strain evidence="9 10">RS15-1S</strain>
    </source>
</reference>
<evidence type="ECO:0000256" key="6">
    <source>
        <dbReference type="RuleBase" id="RU000716"/>
    </source>
</evidence>
<evidence type="ECO:0000313" key="9">
    <source>
        <dbReference type="EMBL" id="RPA57056.1"/>
    </source>
</evidence>
<keyword evidence="3 6" id="KW-0731">Sigma factor</keyword>
<dbReference type="GO" id="GO:0006352">
    <property type="term" value="P:DNA-templated transcription initiation"/>
    <property type="evidence" value="ECO:0007669"/>
    <property type="project" value="InterPro"/>
</dbReference>
<gene>
    <name evidence="9" type="ORF">EF294_19460</name>
</gene>
<dbReference type="Proteomes" id="UP000267536">
    <property type="component" value="Unassembled WGS sequence"/>
</dbReference>
<dbReference type="InterPro" id="IPR013324">
    <property type="entry name" value="RNA_pol_sigma_r3/r4-like"/>
</dbReference>
<dbReference type="InterPro" id="IPR013325">
    <property type="entry name" value="RNA_pol_sigma_r2"/>
</dbReference>
<dbReference type="InterPro" id="IPR039425">
    <property type="entry name" value="RNA_pol_sigma-70-like"/>
</dbReference>
<dbReference type="InterPro" id="IPR036388">
    <property type="entry name" value="WH-like_DNA-bd_sf"/>
</dbReference>
<evidence type="ECO:0000259" key="7">
    <source>
        <dbReference type="Pfam" id="PF04542"/>
    </source>
</evidence>
<sequence>MNVCPDDELTRAALRAATGDRAALTEFIRATQKDVWRFIAHLGHANTADDLTQETYLRAMKSISRFRAEASAKTWLLSIARRVCADEVRHDRSRPRVSPGVDWISAAEARSSRPRWEDMVEVNLLLKDLPAERREALVLTQILGLSYQEAAEVTGTPIGTIRSRVARAREYLIAASAAPHRRSVRGHTPHP</sequence>
<evidence type="ECO:0000256" key="1">
    <source>
        <dbReference type="ARBA" id="ARBA00010641"/>
    </source>
</evidence>
<dbReference type="Gene3D" id="1.10.10.10">
    <property type="entry name" value="Winged helix-like DNA-binding domain superfamily/Winged helix DNA-binding domain"/>
    <property type="match status" value="1"/>
</dbReference>
<evidence type="ECO:0000256" key="4">
    <source>
        <dbReference type="ARBA" id="ARBA00023125"/>
    </source>
</evidence>
<feature type="domain" description="RNA polymerase sigma-70 region 2" evidence="7">
    <location>
        <begin position="28"/>
        <end position="92"/>
    </location>
</feature>
<dbReference type="PANTHER" id="PTHR43133:SF61">
    <property type="entry name" value="ECF RNA POLYMERASE SIGMA FACTOR SIGC"/>
    <property type="match status" value="1"/>
</dbReference>
<evidence type="ECO:0000256" key="3">
    <source>
        <dbReference type="ARBA" id="ARBA00023082"/>
    </source>
</evidence>
<accession>A0A3N4G924</accession>
<evidence type="ECO:0000256" key="5">
    <source>
        <dbReference type="ARBA" id="ARBA00023163"/>
    </source>
</evidence>
<dbReference type="InterPro" id="IPR007627">
    <property type="entry name" value="RNA_pol_sigma70_r2"/>
</dbReference>
<dbReference type="InterPro" id="IPR000838">
    <property type="entry name" value="RNA_pol_sigma70_ECF_CS"/>
</dbReference>
<feature type="domain" description="RNA polymerase sigma factor 70 region 4 type 2" evidence="8">
    <location>
        <begin position="123"/>
        <end position="171"/>
    </location>
</feature>
<dbReference type="SUPFAM" id="SSF88946">
    <property type="entry name" value="Sigma2 domain of RNA polymerase sigma factors"/>
    <property type="match status" value="1"/>
</dbReference>
<dbReference type="RefSeq" id="WP_123932555.1">
    <property type="nucleotide sequence ID" value="NZ_JBPSDP010000020.1"/>
</dbReference>
<dbReference type="EMBL" id="RKMH01000019">
    <property type="protein sequence ID" value="RPA57056.1"/>
    <property type="molecule type" value="Genomic_DNA"/>
</dbReference>
<keyword evidence="2 6" id="KW-0805">Transcription regulation</keyword>
<dbReference type="OrthoDB" id="3821507at2"/>
<organism evidence="9 10">
    <name type="scientific">Gordonia oryzae</name>
    <dbReference type="NCBI Taxonomy" id="2487349"/>
    <lineage>
        <taxon>Bacteria</taxon>
        <taxon>Bacillati</taxon>
        <taxon>Actinomycetota</taxon>
        <taxon>Actinomycetes</taxon>
        <taxon>Mycobacteriales</taxon>
        <taxon>Gordoniaceae</taxon>
        <taxon>Gordonia</taxon>
    </lineage>
</organism>
<proteinExistence type="inferred from homology"/>
<evidence type="ECO:0000256" key="2">
    <source>
        <dbReference type="ARBA" id="ARBA00023015"/>
    </source>
</evidence>
<comment type="caution">
    <text evidence="9">The sequence shown here is derived from an EMBL/GenBank/DDBJ whole genome shotgun (WGS) entry which is preliminary data.</text>
</comment>
<dbReference type="NCBIfam" id="TIGR02937">
    <property type="entry name" value="sigma70-ECF"/>
    <property type="match status" value="1"/>
</dbReference>
<name>A0A3N4G924_9ACTN</name>
<keyword evidence="4 6" id="KW-0238">DNA-binding</keyword>
<dbReference type="SUPFAM" id="SSF88659">
    <property type="entry name" value="Sigma3 and sigma4 domains of RNA polymerase sigma factors"/>
    <property type="match status" value="1"/>
</dbReference>
<evidence type="ECO:0000313" key="10">
    <source>
        <dbReference type="Proteomes" id="UP000267536"/>
    </source>
</evidence>
<dbReference type="InterPro" id="IPR013249">
    <property type="entry name" value="RNA_pol_sigma70_r4_t2"/>
</dbReference>
<dbReference type="PROSITE" id="PS01063">
    <property type="entry name" value="SIGMA70_ECF"/>
    <property type="match status" value="1"/>
</dbReference>
<dbReference type="CDD" id="cd06171">
    <property type="entry name" value="Sigma70_r4"/>
    <property type="match status" value="1"/>
</dbReference>
<protein>
    <recommendedName>
        <fullName evidence="6">RNA polymerase sigma factor</fullName>
    </recommendedName>
</protein>
<comment type="similarity">
    <text evidence="1 6">Belongs to the sigma-70 factor family. ECF subfamily.</text>
</comment>
<dbReference type="PANTHER" id="PTHR43133">
    <property type="entry name" value="RNA POLYMERASE ECF-TYPE SIGMA FACTO"/>
    <property type="match status" value="1"/>
</dbReference>
<dbReference type="Pfam" id="PF04542">
    <property type="entry name" value="Sigma70_r2"/>
    <property type="match status" value="1"/>
</dbReference>
<dbReference type="InterPro" id="IPR014284">
    <property type="entry name" value="RNA_pol_sigma-70_dom"/>
</dbReference>
<dbReference type="GO" id="GO:0016987">
    <property type="term" value="F:sigma factor activity"/>
    <property type="evidence" value="ECO:0007669"/>
    <property type="project" value="UniProtKB-KW"/>
</dbReference>
<evidence type="ECO:0000259" key="8">
    <source>
        <dbReference type="Pfam" id="PF08281"/>
    </source>
</evidence>
<dbReference type="Pfam" id="PF08281">
    <property type="entry name" value="Sigma70_r4_2"/>
    <property type="match status" value="1"/>
</dbReference>
<dbReference type="AlphaFoldDB" id="A0A3N4G924"/>
<keyword evidence="5 6" id="KW-0804">Transcription</keyword>
<dbReference type="Gene3D" id="1.10.1740.10">
    <property type="match status" value="1"/>
</dbReference>
<dbReference type="GO" id="GO:0003677">
    <property type="term" value="F:DNA binding"/>
    <property type="evidence" value="ECO:0007669"/>
    <property type="project" value="UniProtKB-KW"/>
</dbReference>
<dbReference type="GO" id="GO:0006950">
    <property type="term" value="P:response to stress"/>
    <property type="evidence" value="ECO:0007669"/>
    <property type="project" value="UniProtKB-ARBA"/>
</dbReference>